<keyword evidence="2" id="KW-1185">Reference proteome</keyword>
<dbReference type="InParanoid" id="Q22NY3"/>
<dbReference type="RefSeq" id="XP_001007273.2">
    <property type="nucleotide sequence ID" value="XM_001007273.2"/>
</dbReference>
<evidence type="ECO:0000313" key="1">
    <source>
        <dbReference type="EMBL" id="EAR87028.2"/>
    </source>
</evidence>
<dbReference type="HOGENOM" id="CLU_1443746_0_0_1"/>
<protein>
    <submittedName>
        <fullName evidence="1">Transmembrane protein, putative</fullName>
    </submittedName>
</protein>
<evidence type="ECO:0000313" key="2">
    <source>
        <dbReference type="Proteomes" id="UP000009168"/>
    </source>
</evidence>
<name>Q22NY3_TETTS</name>
<reference evidence="2" key="1">
    <citation type="journal article" date="2006" name="PLoS Biol.">
        <title>Macronuclear genome sequence of the ciliate Tetrahymena thermophila, a model eukaryote.</title>
        <authorList>
            <person name="Eisen J.A."/>
            <person name="Coyne R.S."/>
            <person name="Wu M."/>
            <person name="Wu D."/>
            <person name="Thiagarajan M."/>
            <person name="Wortman J.R."/>
            <person name="Badger J.H."/>
            <person name="Ren Q."/>
            <person name="Amedeo P."/>
            <person name="Jones K.M."/>
            <person name="Tallon L.J."/>
            <person name="Delcher A.L."/>
            <person name="Salzberg S.L."/>
            <person name="Silva J.C."/>
            <person name="Haas B.J."/>
            <person name="Majoros W.H."/>
            <person name="Farzad M."/>
            <person name="Carlton J.M."/>
            <person name="Smith R.K. Jr."/>
            <person name="Garg J."/>
            <person name="Pearlman R.E."/>
            <person name="Karrer K.M."/>
            <person name="Sun L."/>
            <person name="Manning G."/>
            <person name="Elde N.C."/>
            <person name="Turkewitz A.P."/>
            <person name="Asai D.J."/>
            <person name="Wilkes D.E."/>
            <person name="Wang Y."/>
            <person name="Cai H."/>
            <person name="Collins K."/>
            <person name="Stewart B.A."/>
            <person name="Lee S.R."/>
            <person name="Wilamowska K."/>
            <person name="Weinberg Z."/>
            <person name="Ruzzo W.L."/>
            <person name="Wloga D."/>
            <person name="Gaertig J."/>
            <person name="Frankel J."/>
            <person name="Tsao C.-C."/>
            <person name="Gorovsky M.A."/>
            <person name="Keeling P.J."/>
            <person name="Waller R.F."/>
            <person name="Patron N.J."/>
            <person name="Cherry J.M."/>
            <person name="Stover N.A."/>
            <person name="Krieger C.J."/>
            <person name="del Toro C."/>
            <person name="Ryder H.F."/>
            <person name="Williamson S.C."/>
            <person name="Barbeau R.A."/>
            <person name="Hamilton E.P."/>
            <person name="Orias E."/>
        </authorList>
    </citation>
    <scope>NUCLEOTIDE SEQUENCE [LARGE SCALE GENOMIC DNA]</scope>
    <source>
        <strain evidence="2">SB210</strain>
    </source>
</reference>
<dbReference type="EMBL" id="GG662856">
    <property type="protein sequence ID" value="EAR87028.2"/>
    <property type="molecule type" value="Genomic_DNA"/>
</dbReference>
<dbReference type="GeneID" id="7826814"/>
<keyword evidence="1" id="KW-0812">Transmembrane</keyword>
<dbReference type="KEGG" id="tet:TTHERM_00418120"/>
<dbReference type="Proteomes" id="UP000009168">
    <property type="component" value="Unassembled WGS sequence"/>
</dbReference>
<sequence length="144" mass="15661">MNKKLLIALPILALATFGAVFFLAQQKGLKASNAVDNVSFSQWQSCSGTTGTPISCKDADNISACRKASTDVGNLTQGTSQIQPCSDFYNKIYNPHKAEDLINNNGFYVSCYTNSYVIAAAKQSTFFYDKIFAPQYLICAKLSA</sequence>
<proteinExistence type="predicted"/>
<organism evidence="1 2">
    <name type="scientific">Tetrahymena thermophila (strain SB210)</name>
    <dbReference type="NCBI Taxonomy" id="312017"/>
    <lineage>
        <taxon>Eukaryota</taxon>
        <taxon>Sar</taxon>
        <taxon>Alveolata</taxon>
        <taxon>Ciliophora</taxon>
        <taxon>Intramacronucleata</taxon>
        <taxon>Oligohymenophorea</taxon>
        <taxon>Hymenostomatida</taxon>
        <taxon>Tetrahymenina</taxon>
        <taxon>Tetrahymenidae</taxon>
        <taxon>Tetrahymena</taxon>
    </lineage>
</organism>
<gene>
    <name evidence="1" type="ORF">TTHERM_00418120</name>
</gene>
<dbReference type="AlphaFoldDB" id="Q22NY3"/>
<accession>Q22NY3</accession>
<keyword evidence="1" id="KW-0472">Membrane</keyword>